<proteinExistence type="predicted"/>
<keyword evidence="2" id="KW-1185">Reference proteome</keyword>
<gene>
    <name evidence="1" type="ORF">H0A61_02903</name>
</gene>
<dbReference type="KEGG" id="kme:H0A61_02903"/>
<protein>
    <submittedName>
        <fullName evidence="1">Uncharacterized protein</fullName>
    </submittedName>
</protein>
<sequence>MGKNKDAYYKLVQKYLLKVNQNLPIDVFNIMEDFLEINNEIDYEGIRKVVETLEEIGARVINKEVLKNAASLPVTDDDMLTASDMRHPTNGQEAEYNDNSLQEVVSIEDVISLLIGWVTSFGY</sequence>
<dbReference type="EMBL" id="CP059066">
    <property type="protein sequence ID" value="QSQ10495.1"/>
    <property type="molecule type" value="Genomic_DNA"/>
</dbReference>
<evidence type="ECO:0000313" key="2">
    <source>
        <dbReference type="Proteomes" id="UP000662904"/>
    </source>
</evidence>
<dbReference type="RefSeq" id="WP_206707803.1">
    <property type="nucleotide sequence ID" value="NZ_CP059066.1"/>
</dbReference>
<dbReference type="AlphaFoldDB" id="A0A8A0RQ11"/>
<name>A0A8A0RQ11_9FIRM</name>
<accession>A0A8A0RQ11</accession>
<reference evidence="1" key="1">
    <citation type="submission" date="2020-07" db="EMBL/GenBank/DDBJ databases">
        <title>Koleobacter methoxysyntrophicus gen. nov., sp. nov., a novel anaerobic bacterium isolated from deep subsurface oil field and proposal of Koleobacterales ord. nov. in the phylum Firmicutes.</title>
        <authorList>
            <person name="Sakamoto S."/>
            <person name="Tamaki H."/>
        </authorList>
    </citation>
    <scope>NUCLEOTIDE SEQUENCE</scope>
    <source>
        <strain evidence="1">NRmbB1</strain>
    </source>
</reference>
<dbReference type="Proteomes" id="UP000662904">
    <property type="component" value="Chromosome"/>
</dbReference>
<evidence type="ECO:0000313" key="1">
    <source>
        <dbReference type="EMBL" id="QSQ10495.1"/>
    </source>
</evidence>
<organism evidence="1 2">
    <name type="scientific">Koleobacter methoxysyntrophicus</name>
    <dbReference type="NCBI Taxonomy" id="2751313"/>
    <lineage>
        <taxon>Bacteria</taxon>
        <taxon>Bacillati</taxon>
        <taxon>Bacillota</taxon>
        <taxon>Clostridia</taxon>
        <taxon>Koleobacterales</taxon>
        <taxon>Koleobacteraceae</taxon>
        <taxon>Koleobacter</taxon>
    </lineage>
</organism>